<keyword evidence="2 3" id="KW-0067">ATP-binding</keyword>
<protein>
    <submittedName>
        <fullName evidence="5">Transcriptional regulator</fullName>
    </submittedName>
</protein>
<dbReference type="InterPro" id="IPR005144">
    <property type="entry name" value="ATP-cone_dom"/>
</dbReference>
<evidence type="ECO:0000256" key="1">
    <source>
        <dbReference type="ARBA" id="ARBA00022741"/>
    </source>
</evidence>
<dbReference type="OrthoDB" id="81469at2157"/>
<dbReference type="GO" id="GO:0005524">
    <property type="term" value="F:ATP binding"/>
    <property type="evidence" value="ECO:0007669"/>
    <property type="project" value="UniProtKB-UniRule"/>
</dbReference>
<keyword evidence="6" id="KW-1185">Reference proteome</keyword>
<gene>
    <name evidence="5" type="ORF">HYG87_00885</name>
</gene>
<dbReference type="PROSITE" id="PS51161">
    <property type="entry name" value="ATP_CONE"/>
    <property type="match status" value="1"/>
</dbReference>
<dbReference type="GeneID" id="64819275"/>
<evidence type="ECO:0000256" key="2">
    <source>
        <dbReference type="ARBA" id="ARBA00022840"/>
    </source>
</evidence>
<dbReference type="Proteomes" id="UP000681041">
    <property type="component" value="Chromosome"/>
</dbReference>
<organism evidence="5 6">
    <name type="scientific">Methanobacterium alkalithermotolerans</name>
    <dbReference type="NCBI Taxonomy" id="2731220"/>
    <lineage>
        <taxon>Archaea</taxon>
        <taxon>Methanobacteriati</taxon>
        <taxon>Methanobacteriota</taxon>
        <taxon>Methanomada group</taxon>
        <taxon>Methanobacteria</taxon>
        <taxon>Methanobacteriales</taxon>
        <taxon>Methanobacteriaceae</taxon>
        <taxon>Methanobacterium</taxon>
    </lineage>
</organism>
<proteinExistence type="predicted"/>
<name>A0A8T8K1Z9_9EURY</name>
<dbReference type="EMBL" id="CP058560">
    <property type="protein sequence ID" value="QUH22418.1"/>
    <property type="molecule type" value="Genomic_DNA"/>
</dbReference>
<evidence type="ECO:0000256" key="3">
    <source>
        <dbReference type="PROSITE-ProRule" id="PRU00492"/>
    </source>
</evidence>
<accession>A0A8T8K1Z9</accession>
<keyword evidence="1 3" id="KW-0547">Nucleotide-binding</keyword>
<evidence type="ECO:0000313" key="5">
    <source>
        <dbReference type="EMBL" id="QUH22418.1"/>
    </source>
</evidence>
<evidence type="ECO:0000313" key="6">
    <source>
        <dbReference type="Proteomes" id="UP000681041"/>
    </source>
</evidence>
<feature type="domain" description="ATP-cone" evidence="4">
    <location>
        <begin position="2"/>
        <end position="93"/>
    </location>
</feature>
<evidence type="ECO:0000259" key="4">
    <source>
        <dbReference type="PROSITE" id="PS51161"/>
    </source>
</evidence>
<dbReference type="AlphaFoldDB" id="A0A8T8K1Z9"/>
<reference evidence="5" key="1">
    <citation type="submission" date="2020-07" db="EMBL/GenBank/DDBJ databases">
        <title>Methanobacterium. sp. MethCan genome.</title>
        <authorList>
            <person name="Postec A."/>
            <person name="Quemeneur M."/>
        </authorList>
    </citation>
    <scope>NUCLEOTIDE SEQUENCE</scope>
    <source>
        <strain evidence="5">MethCAN</strain>
    </source>
</reference>
<dbReference type="KEGG" id="meme:HYG87_00885"/>
<dbReference type="RefSeq" id="WP_211533363.1">
    <property type="nucleotide sequence ID" value="NZ_CP058560.1"/>
</dbReference>
<sequence>MVKVIKKRGSVEGFKPSKIKKSLEKAAIDAGYSVNEKKEILDSVYATINKKLDEKDEVKTDTIRACLLNELDKCEPYIARSWRSFDKRYKSPL</sequence>
<dbReference type="Pfam" id="PF03477">
    <property type="entry name" value="ATP-cone"/>
    <property type="match status" value="1"/>
</dbReference>